<protein>
    <submittedName>
        <fullName evidence="2">Uncharacterized protein</fullName>
    </submittedName>
</protein>
<evidence type="ECO:0000313" key="2">
    <source>
        <dbReference type="EMBL" id="THU75878.1"/>
    </source>
</evidence>
<dbReference type="PANTHER" id="PTHR35871:SF1">
    <property type="entry name" value="CXC1-LIKE CYSTEINE CLUSTER ASSOCIATED WITH KDZ TRANSPOSASES DOMAIN-CONTAINING PROTEIN"/>
    <property type="match status" value="1"/>
</dbReference>
<feature type="compositionally biased region" description="Basic and acidic residues" evidence="1">
    <location>
        <begin position="343"/>
        <end position="355"/>
    </location>
</feature>
<dbReference type="EMBL" id="ML181418">
    <property type="protein sequence ID" value="THU75878.1"/>
    <property type="molecule type" value="Genomic_DNA"/>
</dbReference>
<feature type="region of interest" description="Disordered" evidence="1">
    <location>
        <begin position="329"/>
        <end position="356"/>
    </location>
</feature>
<dbReference type="Proteomes" id="UP000297245">
    <property type="component" value="Unassembled WGS sequence"/>
</dbReference>
<evidence type="ECO:0000256" key="1">
    <source>
        <dbReference type="SAM" id="MobiDB-lite"/>
    </source>
</evidence>
<sequence length="513" mass="59639">MVGTLNLYLDPELSYTWREASLISAKAQGHGVYHARTIRQWIHQFLNNDKLPVHKYKGTRSSILEDEDISLEIQLRLSERSKDRYITAKDVVDVVASAEIQEKLKEAGIEKRAVTERTGREWLKKFKWRYSKKRNGMYIDGHEREDVVAYRKSFVDRWQTQYAPRMYTWGNDDDEKFTGHAPKGFVLPVHLCGRPFRLILVTHDESTFYANDQRRAYWIHASEKAKPVKKGEGISLMVSDFLTVEWGRLKSRDGKECVTIPLISFCCLTFNFDREARVLFKAGKNRDGYFDSDDLLAQVDHAIDIFEDQTNGFAQGLFLFDNAPTHQKRAPDALSARKMPKGPSEKWTHYKDGPRMRPGTLPSGQLQDLYFPDDHPTMPGWFKGMQVILEERGLYPETGRLNAQCEGFKCPPERTDCCCRRVLFNQPDFVNQKSALEELIESRGHICDFYPKYHCELNFIEQYWGAGKFSYRNHVSVPKKIEEMEARVCESLDSVPLQQIRRCVLSHGYLKYD</sequence>
<proteinExistence type="predicted"/>
<dbReference type="PANTHER" id="PTHR35871">
    <property type="entry name" value="EXPRESSED PROTEIN"/>
    <property type="match status" value="1"/>
</dbReference>
<accession>A0A4S8KL15</accession>
<dbReference type="AlphaFoldDB" id="A0A4S8KL15"/>
<organism evidence="2 3">
    <name type="scientific">Dendrothele bispora (strain CBS 962.96)</name>
    <dbReference type="NCBI Taxonomy" id="1314807"/>
    <lineage>
        <taxon>Eukaryota</taxon>
        <taxon>Fungi</taxon>
        <taxon>Dikarya</taxon>
        <taxon>Basidiomycota</taxon>
        <taxon>Agaricomycotina</taxon>
        <taxon>Agaricomycetes</taxon>
        <taxon>Agaricomycetidae</taxon>
        <taxon>Agaricales</taxon>
        <taxon>Agaricales incertae sedis</taxon>
        <taxon>Dendrothele</taxon>
    </lineage>
</organism>
<dbReference type="GO" id="GO:0003676">
    <property type="term" value="F:nucleic acid binding"/>
    <property type="evidence" value="ECO:0007669"/>
    <property type="project" value="InterPro"/>
</dbReference>
<evidence type="ECO:0000313" key="3">
    <source>
        <dbReference type="Proteomes" id="UP000297245"/>
    </source>
</evidence>
<keyword evidence="3" id="KW-1185">Reference proteome</keyword>
<dbReference type="Gene3D" id="3.30.420.10">
    <property type="entry name" value="Ribonuclease H-like superfamily/Ribonuclease H"/>
    <property type="match status" value="1"/>
</dbReference>
<dbReference type="OrthoDB" id="6511194at2759"/>
<reference evidence="2 3" key="1">
    <citation type="journal article" date="2019" name="Nat. Ecol. Evol.">
        <title>Megaphylogeny resolves global patterns of mushroom evolution.</title>
        <authorList>
            <person name="Varga T."/>
            <person name="Krizsan K."/>
            <person name="Foldi C."/>
            <person name="Dima B."/>
            <person name="Sanchez-Garcia M."/>
            <person name="Sanchez-Ramirez S."/>
            <person name="Szollosi G.J."/>
            <person name="Szarkandi J.G."/>
            <person name="Papp V."/>
            <person name="Albert L."/>
            <person name="Andreopoulos W."/>
            <person name="Angelini C."/>
            <person name="Antonin V."/>
            <person name="Barry K.W."/>
            <person name="Bougher N.L."/>
            <person name="Buchanan P."/>
            <person name="Buyck B."/>
            <person name="Bense V."/>
            <person name="Catcheside P."/>
            <person name="Chovatia M."/>
            <person name="Cooper J."/>
            <person name="Damon W."/>
            <person name="Desjardin D."/>
            <person name="Finy P."/>
            <person name="Geml J."/>
            <person name="Haridas S."/>
            <person name="Hughes K."/>
            <person name="Justo A."/>
            <person name="Karasinski D."/>
            <person name="Kautmanova I."/>
            <person name="Kiss B."/>
            <person name="Kocsube S."/>
            <person name="Kotiranta H."/>
            <person name="LaButti K.M."/>
            <person name="Lechner B.E."/>
            <person name="Liimatainen K."/>
            <person name="Lipzen A."/>
            <person name="Lukacs Z."/>
            <person name="Mihaltcheva S."/>
            <person name="Morgado L.N."/>
            <person name="Niskanen T."/>
            <person name="Noordeloos M.E."/>
            <person name="Ohm R.A."/>
            <person name="Ortiz-Santana B."/>
            <person name="Ovrebo C."/>
            <person name="Racz N."/>
            <person name="Riley R."/>
            <person name="Savchenko A."/>
            <person name="Shiryaev A."/>
            <person name="Soop K."/>
            <person name="Spirin V."/>
            <person name="Szebenyi C."/>
            <person name="Tomsovsky M."/>
            <person name="Tulloss R.E."/>
            <person name="Uehling J."/>
            <person name="Grigoriev I.V."/>
            <person name="Vagvolgyi C."/>
            <person name="Papp T."/>
            <person name="Martin F.M."/>
            <person name="Miettinen O."/>
            <person name="Hibbett D.S."/>
            <person name="Nagy L.G."/>
        </authorList>
    </citation>
    <scope>NUCLEOTIDE SEQUENCE [LARGE SCALE GENOMIC DNA]</scope>
    <source>
        <strain evidence="2 3">CBS 962.96</strain>
    </source>
</reference>
<name>A0A4S8KL15_DENBC</name>
<gene>
    <name evidence="2" type="ORF">K435DRAFT_706193</name>
</gene>
<dbReference type="InterPro" id="IPR036397">
    <property type="entry name" value="RNaseH_sf"/>
</dbReference>